<sequence length="150" mass="17132">MLRVLQLPRPSLIPLTRQATVAAANRKPKMASVPTTETPLSDGSTLITRHPLSTPKSSLKAPLLHPRVAYKQLTDAEIEEMRALRLSDPQTWSISKLAAKFGCSTFFVGMKARLAGGQNEVKEEEVREEGRVERRKRFTRENRRRRRELW</sequence>
<dbReference type="Pfam" id="PF12824">
    <property type="entry name" value="MRP-L20"/>
    <property type="match status" value="1"/>
</dbReference>
<feature type="compositionally biased region" description="Basic and acidic residues" evidence="1">
    <location>
        <begin position="120"/>
        <end position="132"/>
    </location>
</feature>
<accession>A0A433QIJ7</accession>
<evidence type="ECO:0000313" key="2">
    <source>
        <dbReference type="EMBL" id="RUS29650.1"/>
    </source>
</evidence>
<feature type="compositionally biased region" description="Polar residues" evidence="1">
    <location>
        <begin position="33"/>
        <end position="47"/>
    </location>
</feature>
<dbReference type="InterPro" id="IPR024388">
    <property type="entry name" value="Ribosomal_mL58"/>
</dbReference>
<dbReference type="AlphaFoldDB" id="A0A433QIJ7"/>
<dbReference type="GO" id="GO:0005762">
    <property type="term" value="C:mitochondrial large ribosomal subunit"/>
    <property type="evidence" value="ECO:0007669"/>
    <property type="project" value="TreeGrafter"/>
</dbReference>
<reference evidence="2 3" key="1">
    <citation type="journal article" date="2018" name="New Phytol.">
        <title>Phylogenomics of Endogonaceae and evolution of mycorrhizas within Mucoromycota.</title>
        <authorList>
            <person name="Chang Y."/>
            <person name="Desiro A."/>
            <person name="Na H."/>
            <person name="Sandor L."/>
            <person name="Lipzen A."/>
            <person name="Clum A."/>
            <person name="Barry K."/>
            <person name="Grigoriev I.V."/>
            <person name="Martin F.M."/>
            <person name="Stajich J.E."/>
            <person name="Smith M.E."/>
            <person name="Bonito G."/>
            <person name="Spatafora J.W."/>
        </authorList>
    </citation>
    <scope>NUCLEOTIDE SEQUENCE [LARGE SCALE GENOMIC DNA]</scope>
    <source>
        <strain evidence="2 3">AD002</strain>
    </source>
</reference>
<dbReference type="GO" id="GO:0003735">
    <property type="term" value="F:structural constituent of ribosome"/>
    <property type="evidence" value="ECO:0007669"/>
    <property type="project" value="TreeGrafter"/>
</dbReference>
<protein>
    <submittedName>
        <fullName evidence="2">Mitochondrial ribosomal protein subunit L20-domain-containing protein</fullName>
    </submittedName>
</protein>
<keyword evidence="2" id="KW-0689">Ribosomal protein</keyword>
<evidence type="ECO:0000256" key="1">
    <source>
        <dbReference type="SAM" id="MobiDB-lite"/>
    </source>
</evidence>
<gene>
    <name evidence="2" type="ORF">BC938DRAFT_480411</name>
</gene>
<dbReference type="Proteomes" id="UP000274822">
    <property type="component" value="Unassembled WGS sequence"/>
</dbReference>
<proteinExistence type="predicted"/>
<dbReference type="PANTHER" id="PTHR28266">
    <property type="entry name" value="54S RIBOSOMAL PROTEIN L20, MITOCHONDRIAL"/>
    <property type="match status" value="1"/>
</dbReference>
<organism evidence="2 3">
    <name type="scientific">Jimgerdemannia flammicorona</name>
    <dbReference type="NCBI Taxonomy" id="994334"/>
    <lineage>
        <taxon>Eukaryota</taxon>
        <taxon>Fungi</taxon>
        <taxon>Fungi incertae sedis</taxon>
        <taxon>Mucoromycota</taxon>
        <taxon>Mucoromycotina</taxon>
        <taxon>Endogonomycetes</taxon>
        <taxon>Endogonales</taxon>
        <taxon>Endogonaceae</taxon>
        <taxon>Jimgerdemannia</taxon>
    </lineage>
</organism>
<dbReference type="EMBL" id="RBNJ01004890">
    <property type="protein sequence ID" value="RUS29650.1"/>
    <property type="molecule type" value="Genomic_DNA"/>
</dbReference>
<evidence type="ECO:0000313" key="3">
    <source>
        <dbReference type="Proteomes" id="UP000274822"/>
    </source>
</evidence>
<dbReference type="PANTHER" id="PTHR28266:SF1">
    <property type="entry name" value="LARGE RIBOSOMAL SUBUNIT PROTEIN ML58"/>
    <property type="match status" value="1"/>
</dbReference>
<keyword evidence="2" id="KW-0687">Ribonucleoprotein</keyword>
<comment type="caution">
    <text evidence="2">The sequence shown here is derived from an EMBL/GenBank/DDBJ whole genome shotgun (WGS) entry which is preliminary data.</text>
</comment>
<keyword evidence="3" id="KW-1185">Reference proteome</keyword>
<feature type="region of interest" description="Disordered" evidence="1">
    <location>
        <begin position="24"/>
        <end position="60"/>
    </location>
</feature>
<feature type="compositionally biased region" description="Basic residues" evidence="1">
    <location>
        <begin position="133"/>
        <end position="150"/>
    </location>
</feature>
<name>A0A433QIJ7_9FUNG</name>
<feature type="region of interest" description="Disordered" evidence="1">
    <location>
        <begin position="117"/>
        <end position="150"/>
    </location>
</feature>